<accession>A0ACC1LSZ2</accession>
<sequence>MGYVGKHKSPVDTDGFLHTGDFARIDAGGNVFLSGRMTDVIYSAQGLLSPVDIENSLFEHRAVEDCAIVGEGVKGQAQPVAYVVCVPALRTPELLGDLETWLYERTGVSIACRGVSTIPKSPAGKVLRHLLKKE</sequence>
<proteinExistence type="predicted"/>
<comment type="caution">
    <text evidence="1">The sequence shown here is derived from an EMBL/GenBank/DDBJ whole genome shotgun (WGS) entry which is preliminary data.</text>
</comment>
<dbReference type="EMBL" id="JANBVB010003560">
    <property type="protein sequence ID" value="KAJ2878366.1"/>
    <property type="molecule type" value="Genomic_DNA"/>
</dbReference>
<protein>
    <submittedName>
        <fullName evidence="1">Uncharacterized protein</fullName>
    </submittedName>
</protein>
<dbReference type="Proteomes" id="UP001139981">
    <property type="component" value="Unassembled WGS sequence"/>
</dbReference>
<organism evidence="1 2">
    <name type="scientific">Coemansia aciculifera</name>
    <dbReference type="NCBI Taxonomy" id="417176"/>
    <lineage>
        <taxon>Eukaryota</taxon>
        <taxon>Fungi</taxon>
        <taxon>Fungi incertae sedis</taxon>
        <taxon>Zoopagomycota</taxon>
        <taxon>Kickxellomycotina</taxon>
        <taxon>Kickxellomycetes</taxon>
        <taxon>Kickxellales</taxon>
        <taxon>Kickxellaceae</taxon>
        <taxon>Coemansia</taxon>
    </lineage>
</organism>
<reference evidence="1" key="1">
    <citation type="submission" date="2022-07" db="EMBL/GenBank/DDBJ databases">
        <title>Phylogenomic reconstructions and comparative analyses of Kickxellomycotina fungi.</title>
        <authorList>
            <person name="Reynolds N.K."/>
            <person name="Stajich J.E."/>
            <person name="Barry K."/>
            <person name="Grigoriev I.V."/>
            <person name="Crous P."/>
            <person name="Smith M.E."/>
        </authorList>
    </citation>
    <scope>NUCLEOTIDE SEQUENCE</scope>
    <source>
        <strain evidence="1">CBS 190363</strain>
    </source>
</reference>
<evidence type="ECO:0000313" key="1">
    <source>
        <dbReference type="EMBL" id="KAJ2878366.1"/>
    </source>
</evidence>
<keyword evidence="2" id="KW-1185">Reference proteome</keyword>
<name>A0ACC1LSZ2_9FUNG</name>
<evidence type="ECO:0000313" key="2">
    <source>
        <dbReference type="Proteomes" id="UP001139981"/>
    </source>
</evidence>
<gene>
    <name evidence="1" type="ORF">IWW38_006341</name>
</gene>